<dbReference type="EMBL" id="KQ417487">
    <property type="protein sequence ID" value="KOF91724.1"/>
    <property type="molecule type" value="Genomic_DNA"/>
</dbReference>
<sequence>QLLCIYKLHKYWTKIHNYCWWLGGELKHIHDIETMEFLMSVLNSKEVSLTRNVVRIGANGSLHEGKWVQTTGEEVTLIYWAPKEPKSIMEFFEDCVMMR</sequence>
<reference evidence="2" key="1">
    <citation type="submission" date="2015-07" db="EMBL/GenBank/DDBJ databases">
        <title>MeaNS - Measles Nucleotide Surveillance Program.</title>
        <authorList>
            <person name="Tran T."/>
            <person name="Druce J."/>
        </authorList>
    </citation>
    <scope>NUCLEOTIDE SEQUENCE</scope>
    <source>
        <strain evidence="2">UCB-OBI-ISO-001</strain>
        <tissue evidence="2">Gonad</tissue>
    </source>
</reference>
<dbReference type="InterPro" id="IPR016187">
    <property type="entry name" value="CTDL_fold"/>
</dbReference>
<organism evidence="2">
    <name type="scientific">Octopus bimaculoides</name>
    <name type="common">California two-spotted octopus</name>
    <dbReference type="NCBI Taxonomy" id="37653"/>
    <lineage>
        <taxon>Eukaryota</taxon>
        <taxon>Metazoa</taxon>
        <taxon>Spiralia</taxon>
        <taxon>Lophotrochozoa</taxon>
        <taxon>Mollusca</taxon>
        <taxon>Cephalopoda</taxon>
        <taxon>Coleoidea</taxon>
        <taxon>Octopodiformes</taxon>
        <taxon>Octopoda</taxon>
        <taxon>Incirrata</taxon>
        <taxon>Octopodidae</taxon>
        <taxon>Octopus</taxon>
    </lineage>
</organism>
<dbReference type="OrthoDB" id="418245at2759"/>
<name>A0A0L8HRC6_OCTBM</name>
<dbReference type="InterPro" id="IPR001304">
    <property type="entry name" value="C-type_lectin-like"/>
</dbReference>
<gene>
    <name evidence="2" type="ORF">OCBIM_22008212mg</name>
</gene>
<evidence type="ECO:0000313" key="2">
    <source>
        <dbReference type="EMBL" id="KOF91724.1"/>
    </source>
</evidence>
<dbReference type="Gene3D" id="3.10.100.10">
    <property type="entry name" value="Mannose-Binding Protein A, subunit A"/>
    <property type="match status" value="1"/>
</dbReference>
<feature type="domain" description="C-type lectin" evidence="1">
    <location>
        <begin position="6"/>
        <end position="99"/>
    </location>
</feature>
<dbReference type="CDD" id="cd00037">
    <property type="entry name" value="CLECT"/>
    <property type="match status" value="1"/>
</dbReference>
<accession>A0A0L8HRC6</accession>
<dbReference type="AlphaFoldDB" id="A0A0L8HRC6"/>
<dbReference type="PROSITE" id="PS50041">
    <property type="entry name" value="C_TYPE_LECTIN_2"/>
    <property type="match status" value="1"/>
</dbReference>
<dbReference type="InterPro" id="IPR016186">
    <property type="entry name" value="C-type_lectin-like/link_sf"/>
</dbReference>
<feature type="non-terminal residue" evidence="2">
    <location>
        <position position="1"/>
    </location>
</feature>
<dbReference type="SUPFAM" id="SSF56436">
    <property type="entry name" value="C-type lectin-like"/>
    <property type="match status" value="1"/>
</dbReference>
<protein>
    <recommendedName>
        <fullName evidence="1">C-type lectin domain-containing protein</fullName>
    </recommendedName>
</protein>
<proteinExistence type="predicted"/>
<evidence type="ECO:0000259" key="1">
    <source>
        <dbReference type="PROSITE" id="PS50041"/>
    </source>
</evidence>